<reference evidence="1 2" key="1">
    <citation type="journal article" date="2020" name="BMC Genomics">
        <title>Intraspecific diversification of the crop wild relative Brassica cretica Lam. using demographic model selection.</title>
        <authorList>
            <person name="Kioukis A."/>
            <person name="Michalopoulou V.A."/>
            <person name="Briers L."/>
            <person name="Pirintsos S."/>
            <person name="Studholme D.J."/>
            <person name="Pavlidis P."/>
            <person name="Sarris P.F."/>
        </authorList>
    </citation>
    <scope>NUCLEOTIDE SEQUENCE [LARGE SCALE GENOMIC DNA]</scope>
    <source>
        <strain evidence="2">cv. PFS-1207/04</strain>
    </source>
</reference>
<evidence type="ECO:0000313" key="2">
    <source>
        <dbReference type="Proteomes" id="UP000266723"/>
    </source>
</evidence>
<dbReference type="EMBL" id="QGKV02000297">
    <property type="protein sequence ID" value="KAF3608372.1"/>
    <property type="molecule type" value="Genomic_DNA"/>
</dbReference>
<evidence type="ECO:0000313" key="1">
    <source>
        <dbReference type="EMBL" id="KAF3608372.1"/>
    </source>
</evidence>
<proteinExistence type="predicted"/>
<comment type="caution">
    <text evidence="1">The sequence shown here is derived from an EMBL/GenBank/DDBJ whole genome shotgun (WGS) entry which is preliminary data.</text>
</comment>
<name>A0ABQ7EYF2_BRACR</name>
<organism evidence="1 2">
    <name type="scientific">Brassica cretica</name>
    <name type="common">Mustard</name>
    <dbReference type="NCBI Taxonomy" id="69181"/>
    <lineage>
        <taxon>Eukaryota</taxon>
        <taxon>Viridiplantae</taxon>
        <taxon>Streptophyta</taxon>
        <taxon>Embryophyta</taxon>
        <taxon>Tracheophyta</taxon>
        <taxon>Spermatophyta</taxon>
        <taxon>Magnoliopsida</taxon>
        <taxon>eudicotyledons</taxon>
        <taxon>Gunneridae</taxon>
        <taxon>Pentapetalae</taxon>
        <taxon>rosids</taxon>
        <taxon>malvids</taxon>
        <taxon>Brassicales</taxon>
        <taxon>Brassicaceae</taxon>
        <taxon>Brassiceae</taxon>
        <taxon>Brassica</taxon>
    </lineage>
</organism>
<protein>
    <recommendedName>
        <fullName evidence="3">MI domain-containing protein</fullName>
    </recommendedName>
</protein>
<gene>
    <name evidence="1" type="ORF">DY000_02045621</name>
</gene>
<sequence length="164" mass="18487">MFFSRSVLAITMKVFHLRPMCFVNIISDEFYAAWKDRILLLGSVSVESEGSSESASSSRLCGCLKGDGDGDSKVSLLRVGSFQRERCDSVFKFSYVQRMMSCLWGMEEGERDELDVIFDEFGNAFVDLIELLETGRNVYGLIYLKKLALHLELPTARGSLVSLR</sequence>
<evidence type="ECO:0008006" key="3">
    <source>
        <dbReference type="Google" id="ProtNLM"/>
    </source>
</evidence>
<keyword evidence="2" id="KW-1185">Reference proteome</keyword>
<dbReference type="Proteomes" id="UP000266723">
    <property type="component" value="Unassembled WGS sequence"/>
</dbReference>
<accession>A0ABQ7EYF2</accession>